<dbReference type="Pfam" id="PF20152">
    <property type="entry name" value="DUF6534"/>
    <property type="match status" value="1"/>
</dbReference>
<feature type="domain" description="DUF6534" evidence="2">
    <location>
        <begin position="181"/>
        <end position="268"/>
    </location>
</feature>
<dbReference type="AlphaFoldDB" id="A0AAD6XJH1"/>
<organism evidence="3 4">
    <name type="scientific">Mycena belliarum</name>
    <dbReference type="NCBI Taxonomy" id="1033014"/>
    <lineage>
        <taxon>Eukaryota</taxon>
        <taxon>Fungi</taxon>
        <taxon>Dikarya</taxon>
        <taxon>Basidiomycota</taxon>
        <taxon>Agaricomycotina</taxon>
        <taxon>Agaricomycetes</taxon>
        <taxon>Agaricomycetidae</taxon>
        <taxon>Agaricales</taxon>
        <taxon>Marasmiineae</taxon>
        <taxon>Mycenaceae</taxon>
        <taxon>Mycena</taxon>
    </lineage>
</organism>
<feature type="transmembrane region" description="Helical" evidence="1">
    <location>
        <begin position="53"/>
        <end position="78"/>
    </location>
</feature>
<keyword evidence="1" id="KW-0812">Transmembrane</keyword>
<gene>
    <name evidence="3" type="ORF">B0H15DRAFT_651077</name>
</gene>
<protein>
    <recommendedName>
        <fullName evidence="2">DUF6534 domain-containing protein</fullName>
    </recommendedName>
</protein>
<comment type="caution">
    <text evidence="3">The sequence shown here is derived from an EMBL/GenBank/DDBJ whole genome shotgun (WGS) entry which is preliminary data.</text>
</comment>
<evidence type="ECO:0000256" key="1">
    <source>
        <dbReference type="SAM" id="Phobius"/>
    </source>
</evidence>
<evidence type="ECO:0000313" key="3">
    <source>
        <dbReference type="EMBL" id="KAJ7075644.1"/>
    </source>
</evidence>
<dbReference type="PANTHER" id="PTHR40465:SF1">
    <property type="entry name" value="DUF6534 DOMAIN-CONTAINING PROTEIN"/>
    <property type="match status" value="1"/>
</dbReference>
<feature type="transmembrane region" description="Helical" evidence="1">
    <location>
        <begin position="168"/>
        <end position="196"/>
    </location>
</feature>
<keyword evidence="1" id="KW-0472">Membrane</keyword>
<keyword evidence="4" id="KW-1185">Reference proteome</keyword>
<name>A0AAD6XJH1_9AGAR</name>
<dbReference type="PANTHER" id="PTHR40465">
    <property type="entry name" value="CHROMOSOME 1, WHOLE GENOME SHOTGUN SEQUENCE"/>
    <property type="match status" value="1"/>
</dbReference>
<proteinExistence type="predicted"/>
<dbReference type="InterPro" id="IPR045339">
    <property type="entry name" value="DUF6534"/>
</dbReference>
<dbReference type="EMBL" id="JARJCN010000091">
    <property type="protein sequence ID" value="KAJ7075644.1"/>
    <property type="molecule type" value="Genomic_DNA"/>
</dbReference>
<evidence type="ECO:0000259" key="2">
    <source>
        <dbReference type="Pfam" id="PF20152"/>
    </source>
</evidence>
<reference evidence="3" key="1">
    <citation type="submission" date="2023-03" db="EMBL/GenBank/DDBJ databases">
        <title>Massive genome expansion in bonnet fungi (Mycena s.s.) driven by repeated elements and novel gene families across ecological guilds.</title>
        <authorList>
            <consortium name="Lawrence Berkeley National Laboratory"/>
            <person name="Harder C.B."/>
            <person name="Miyauchi S."/>
            <person name="Viragh M."/>
            <person name="Kuo A."/>
            <person name="Thoen E."/>
            <person name="Andreopoulos B."/>
            <person name="Lu D."/>
            <person name="Skrede I."/>
            <person name="Drula E."/>
            <person name="Henrissat B."/>
            <person name="Morin E."/>
            <person name="Kohler A."/>
            <person name="Barry K."/>
            <person name="LaButti K."/>
            <person name="Morin E."/>
            <person name="Salamov A."/>
            <person name="Lipzen A."/>
            <person name="Mereny Z."/>
            <person name="Hegedus B."/>
            <person name="Baldrian P."/>
            <person name="Stursova M."/>
            <person name="Weitz H."/>
            <person name="Taylor A."/>
            <person name="Grigoriev I.V."/>
            <person name="Nagy L.G."/>
            <person name="Martin F."/>
            <person name="Kauserud H."/>
        </authorList>
    </citation>
    <scope>NUCLEOTIDE SEQUENCE</scope>
    <source>
        <strain evidence="3">CBHHK173m</strain>
    </source>
</reference>
<keyword evidence="1" id="KW-1133">Transmembrane helix</keyword>
<feature type="transmembrane region" description="Helical" evidence="1">
    <location>
        <begin position="217"/>
        <end position="236"/>
    </location>
</feature>
<accession>A0AAD6XJH1</accession>
<feature type="transmembrane region" description="Helical" evidence="1">
    <location>
        <begin position="131"/>
        <end position="156"/>
    </location>
</feature>
<sequence length="327" mass="35267">MSTTAVVAPSMNWPGYDMSEVFAPLFLGSVVSLVLSGITVMQAYMYFPSKDKALLQIIAAGMAIVDIVSAGLISRGVYAYLVPNFGSMLPLASINPALSAECSMSIFIVFVSHLFFAYQMYNVIAQGPAKYVMPGLVAFFGTVSFAGAIGCVVTMFTQNRNILTDRSYQFSVFVGIAKGAAAVADIIATAGLCFYISKGNSAFKKTNSMIKRLIGYILQRGILVTLIQIMFLIIFFTTSTKFAWLALHVNVTRIYSNTFFAMLNGRASLKTEKSFNVASSSNKSATYNNDSQELKFIAVPNSNMGGSFAKGAGRIKVDTSAAYSYDA</sequence>
<evidence type="ECO:0000313" key="4">
    <source>
        <dbReference type="Proteomes" id="UP001222325"/>
    </source>
</evidence>
<dbReference type="Proteomes" id="UP001222325">
    <property type="component" value="Unassembled WGS sequence"/>
</dbReference>
<feature type="transmembrane region" description="Helical" evidence="1">
    <location>
        <begin position="98"/>
        <end position="119"/>
    </location>
</feature>
<feature type="transmembrane region" description="Helical" evidence="1">
    <location>
        <begin position="21"/>
        <end position="41"/>
    </location>
</feature>